<evidence type="ECO:0000313" key="1">
    <source>
        <dbReference type="EMBL" id="MBA4623832.1"/>
    </source>
</evidence>
<name>A0A7C8YQ08_OPUST</name>
<sequence>MSCKEYKVAARSIISNTFTPGLQAEGPSFRANLGEMGWILAESFRSSRCCSPSLLLLASVVAVVTDTTPTPLPPPPHRFCCHRQVGPTGGCSASTKVFLPLFTSCSVASLLAVTITSTAITRHRCSQFLYLPGLARVSEFGVFGLKMGLGVGQIGVSSQAPTAASPSRLRSQPSPVASSLFSLFLVPGLGLGFQGSG</sequence>
<accession>A0A7C8YQ08</accession>
<dbReference type="EMBL" id="GISG01045275">
    <property type="protein sequence ID" value="MBA4623832.1"/>
    <property type="molecule type" value="Transcribed_RNA"/>
</dbReference>
<protein>
    <submittedName>
        <fullName evidence="1">Uncharacterized protein</fullName>
    </submittedName>
</protein>
<proteinExistence type="predicted"/>
<reference evidence="1" key="2">
    <citation type="submission" date="2020-07" db="EMBL/GenBank/DDBJ databases">
        <authorList>
            <person name="Vera ALvarez R."/>
            <person name="Arias-Moreno D.M."/>
            <person name="Jimenez-Jacinto V."/>
            <person name="Jimenez-Bremont J.F."/>
            <person name="Swaminathan K."/>
            <person name="Moose S.P."/>
            <person name="Guerrero-Gonzalez M.L."/>
            <person name="Marino-Ramirez L."/>
            <person name="Landsman D."/>
            <person name="Rodriguez-Kessler M."/>
            <person name="Delgado-Sanchez P."/>
        </authorList>
    </citation>
    <scope>NUCLEOTIDE SEQUENCE</scope>
    <source>
        <tissue evidence="1">Cladode</tissue>
    </source>
</reference>
<dbReference type="AlphaFoldDB" id="A0A7C8YQ08"/>
<organism evidence="1">
    <name type="scientific">Opuntia streptacantha</name>
    <name type="common">Prickly pear cactus</name>
    <name type="synonym">Opuntia cardona</name>
    <dbReference type="NCBI Taxonomy" id="393608"/>
    <lineage>
        <taxon>Eukaryota</taxon>
        <taxon>Viridiplantae</taxon>
        <taxon>Streptophyta</taxon>
        <taxon>Embryophyta</taxon>
        <taxon>Tracheophyta</taxon>
        <taxon>Spermatophyta</taxon>
        <taxon>Magnoliopsida</taxon>
        <taxon>eudicotyledons</taxon>
        <taxon>Gunneridae</taxon>
        <taxon>Pentapetalae</taxon>
        <taxon>Caryophyllales</taxon>
        <taxon>Cactineae</taxon>
        <taxon>Cactaceae</taxon>
        <taxon>Opuntioideae</taxon>
        <taxon>Opuntia</taxon>
    </lineage>
</organism>
<reference evidence="1" key="1">
    <citation type="journal article" date="2013" name="J. Plant Res.">
        <title>Effect of fungi and light on seed germination of three Opuntia species from semiarid lands of central Mexico.</title>
        <authorList>
            <person name="Delgado-Sanchez P."/>
            <person name="Jimenez-Bremont J.F."/>
            <person name="Guerrero-Gonzalez Mde L."/>
            <person name="Flores J."/>
        </authorList>
    </citation>
    <scope>NUCLEOTIDE SEQUENCE</scope>
    <source>
        <tissue evidence="1">Cladode</tissue>
    </source>
</reference>